<keyword evidence="5" id="KW-1015">Disulfide bond</keyword>
<comment type="subcellular location">
    <subcellularLocation>
        <location evidence="1">Cell membrane</location>
        <topology evidence="1">Lipid-anchor</topology>
        <topology evidence="1">GPI-anchor</topology>
    </subcellularLocation>
</comment>
<evidence type="ECO:0000256" key="3">
    <source>
        <dbReference type="ARBA" id="ARBA00022729"/>
    </source>
</evidence>
<name>A0A2Z7CFZ7_9LAMI</name>
<evidence type="ECO:0000256" key="8">
    <source>
        <dbReference type="ARBA" id="ARBA00035011"/>
    </source>
</evidence>
<evidence type="ECO:0000256" key="6">
    <source>
        <dbReference type="ARBA" id="ARBA00023180"/>
    </source>
</evidence>
<dbReference type="AlphaFoldDB" id="A0A2Z7CFZ7"/>
<dbReference type="GO" id="GO:0009055">
    <property type="term" value="F:electron transfer activity"/>
    <property type="evidence" value="ECO:0007669"/>
    <property type="project" value="InterPro"/>
</dbReference>
<evidence type="ECO:0000259" key="9">
    <source>
        <dbReference type="PROSITE" id="PS51485"/>
    </source>
</evidence>
<keyword evidence="2" id="KW-0336">GPI-anchor</keyword>
<proteinExistence type="inferred from homology"/>
<dbReference type="PANTHER" id="PTHR33021">
    <property type="entry name" value="BLUE COPPER PROTEIN"/>
    <property type="match status" value="1"/>
</dbReference>
<keyword evidence="4" id="KW-0472">Membrane</keyword>
<evidence type="ECO:0000256" key="7">
    <source>
        <dbReference type="ARBA" id="ARBA00023288"/>
    </source>
</evidence>
<dbReference type="OrthoDB" id="782862at2759"/>
<keyword evidence="6" id="KW-0325">Glycoprotein</keyword>
<dbReference type="GO" id="GO:0005886">
    <property type="term" value="C:plasma membrane"/>
    <property type="evidence" value="ECO:0007669"/>
    <property type="project" value="UniProtKB-SubCell"/>
</dbReference>
<evidence type="ECO:0000256" key="5">
    <source>
        <dbReference type="ARBA" id="ARBA00023157"/>
    </source>
</evidence>
<dbReference type="InterPro" id="IPR003245">
    <property type="entry name" value="Phytocyanin_dom"/>
</dbReference>
<evidence type="ECO:0000256" key="2">
    <source>
        <dbReference type="ARBA" id="ARBA00022622"/>
    </source>
</evidence>
<comment type="similarity">
    <text evidence="8">Belongs to the early nodulin-like (ENODL) family.</text>
</comment>
<dbReference type="EMBL" id="KQ995736">
    <property type="protein sequence ID" value="KZV45952.1"/>
    <property type="molecule type" value="Genomic_DNA"/>
</dbReference>
<feature type="domain" description="Phytocyanin" evidence="9">
    <location>
        <begin position="31"/>
        <end position="136"/>
    </location>
</feature>
<reference evidence="10 11" key="1">
    <citation type="journal article" date="2015" name="Proc. Natl. Acad. Sci. U.S.A.">
        <title>The resurrection genome of Boea hygrometrica: A blueprint for survival of dehydration.</title>
        <authorList>
            <person name="Xiao L."/>
            <person name="Yang G."/>
            <person name="Zhang L."/>
            <person name="Yang X."/>
            <person name="Zhao S."/>
            <person name="Ji Z."/>
            <person name="Zhou Q."/>
            <person name="Hu M."/>
            <person name="Wang Y."/>
            <person name="Chen M."/>
            <person name="Xu Y."/>
            <person name="Jin H."/>
            <person name="Xiao X."/>
            <person name="Hu G."/>
            <person name="Bao F."/>
            <person name="Hu Y."/>
            <person name="Wan P."/>
            <person name="Li L."/>
            <person name="Deng X."/>
            <person name="Kuang T."/>
            <person name="Xiang C."/>
            <person name="Zhu J.K."/>
            <person name="Oliver M.J."/>
            <person name="He Y."/>
        </authorList>
    </citation>
    <scope>NUCLEOTIDE SEQUENCE [LARGE SCALE GENOMIC DNA]</scope>
    <source>
        <strain evidence="11">cv. XS01</strain>
    </source>
</reference>
<dbReference type="GO" id="GO:0098552">
    <property type="term" value="C:side of membrane"/>
    <property type="evidence" value="ECO:0007669"/>
    <property type="project" value="UniProtKB-KW"/>
</dbReference>
<organism evidence="10 11">
    <name type="scientific">Dorcoceras hygrometricum</name>
    <dbReference type="NCBI Taxonomy" id="472368"/>
    <lineage>
        <taxon>Eukaryota</taxon>
        <taxon>Viridiplantae</taxon>
        <taxon>Streptophyta</taxon>
        <taxon>Embryophyta</taxon>
        <taxon>Tracheophyta</taxon>
        <taxon>Spermatophyta</taxon>
        <taxon>Magnoliopsida</taxon>
        <taxon>eudicotyledons</taxon>
        <taxon>Gunneridae</taxon>
        <taxon>Pentapetalae</taxon>
        <taxon>asterids</taxon>
        <taxon>lamiids</taxon>
        <taxon>Lamiales</taxon>
        <taxon>Gesneriaceae</taxon>
        <taxon>Didymocarpoideae</taxon>
        <taxon>Trichosporeae</taxon>
        <taxon>Loxocarpinae</taxon>
        <taxon>Dorcoceras</taxon>
    </lineage>
</organism>
<dbReference type="InterPro" id="IPR039391">
    <property type="entry name" value="Phytocyanin-like"/>
</dbReference>
<accession>A0A2Z7CFZ7</accession>
<keyword evidence="3" id="KW-0732">Signal</keyword>
<evidence type="ECO:0000313" key="11">
    <source>
        <dbReference type="Proteomes" id="UP000250235"/>
    </source>
</evidence>
<dbReference type="PANTHER" id="PTHR33021:SF44">
    <property type="entry name" value="EARLY NODULIN-LIKE PROTEIN 8"/>
    <property type="match status" value="1"/>
</dbReference>
<evidence type="ECO:0000256" key="4">
    <source>
        <dbReference type="ARBA" id="ARBA00023136"/>
    </source>
</evidence>
<evidence type="ECO:0000256" key="1">
    <source>
        <dbReference type="ARBA" id="ARBA00004609"/>
    </source>
</evidence>
<keyword evidence="11" id="KW-1185">Reference proteome</keyword>
<protein>
    <recommendedName>
        <fullName evidence="9">Phytocyanin domain-containing protein</fullName>
    </recommendedName>
</protein>
<gene>
    <name evidence="10" type="ORF">F511_10642</name>
</gene>
<dbReference type="Pfam" id="PF02298">
    <property type="entry name" value="Cu_bind_like"/>
    <property type="match status" value="1"/>
</dbReference>
<dbReference type="InterPro" id="IPR008972">
    <property type="entry name" value="Cupredoxin"/>
</dbReference>
<evidence type="ECO:0000313" key="10">
    <source>
        <dbReference type="EMBL" id="KZV45952.1"/>
    </source>
</evidence>
<keyword evidence="7" id="KW-0449">Lipoprotein</keyword>
<dbReference type="PROSITE" id="PS51485">
    <property type="entry name" value="PHYTOCYANIN"/>
    <property type="match status" value="1"/>
</dbReference>
<dbReference type="SUPFAM" id="SSF49503">
    <property type="entry name" value="Cupredoxins"/>
    <property type="match status" value="1"/>
</dbReference>
<dbReference type="FunFam" id="2.60.40.420:FF:000010">
    <property type="entry name" value="Early nodulin-like protein 1"/>
    <property type="match status" value="1"/>
</dbReference>
<sequence>MADLSKPSKFIGFLHYSLVFLASFQTRVRCYTYKVGDLDSWGIPSSSNPQVYDKWSKYHTLEMGDSLFFLYPPSRDSVIQVRDVESYNSCNLKDPILRMNDGNSLFNITKGGDFYFVSGVQGHCEKSQKLHVFVYGNGSYIPSAPASAPTYPLGSAPLQASASSFIQVPVFMVSAAIVSFYVI</sequence>
<dbReference type="Gene3D" id="2.60.40.420">
    <property type="entry name" value="Cupredoxins - blue copper proteins"/>
    <property type="match status" value="1"/>
</dbReference>
<dbReference type="Proteomes" id="UP000250235">
    <property type="component" value="Unassembled WGS sequence"/>
</dbReference>